<organism evidence="1 2">
    <name type="scientific">Tritrichomonas musculus</name>
    <dbReference type="NCBI Taxonomy" id="1915356"/>
    <lineage>
        <taxon>Eukaryota</taxon>
        <taxon>Metamonada</taxon>
        <taxon>Parabasalia</taxon>
        <taxon>Tritrichomonadida</taxon>
        <taxon>Tritrichomonadidae</taxon>
        <taxon>Tritrichomonas</taxon>
    </lineage>
</organism>
<sequence>MEEKHKNRVKYQLQIQRPSLSRAGLLNLSGLDITSLAEIGTQKYLKILNISNTNLESLDTLPSQPNLQQIIADDTQMSSFIGIMRHPKLRSVSFLNTPIAEDDHKFRLTLLVLVGQMLSVINGVPVSPRERIEASKYPLISRYLIETNWEIQEPVPTTEEFRELTVNSGIRLKGVDSEFTNDEAQKYFVPPPQLVPIETGKLIFQSDDSDENIDTVIINEDLDLQKQIYKELHNIGITVNKGPDMQKEIVMAVKGLADIVKNFESCYKEVFNIPEDVQSGEYYDEEEAEDES</sequence>
<accession>A0ABR2IY47</accession>
<dbReference type="SUPFAM" id="SSF52058">
    <property type="entry name" value="L domain-like"/>
    <property type="match status" value="1"/>
</dbReference>
<keyword evidence="2" id="KW-1185">Reference proteome</keyword>
<dbReference type="Gene3D" id="3.80.10.10">
    <property type="entry name" value="Ribonuclease Inhibitor"/>
    <property type="match status" value="1"/>
</dbReference>
<dbReference type="EMBL" id="JAPFFF010000014">
    <property type="protein sequence ID" value="KAK8870158.1"/>
    <property type="molecule type" value="Genomic_DNA"/>
</dbReference>
<proteinExistence type="predicted"/>
<dbReference type="Proteomes" id="UP001470230">
    <property type="component" value="Unassembled WGS sequence"/>
</dbReference>
<evidence type="ECO:0008006" key="3">
    <source>
        <dbReference type="Google" id="ProtNLM"/>
    </source>
</evidence>
<protein>
    <recommendedName>
        <fullName evidence="3">Leucine Rich Repeat family protein</fullName>
    </recommendedName>
</protein>
<dbReference type="InterPro" id="IPR032675">
    <property type="entry name" value="LRR_dom_sf"/>
</dbReference>
<evidence type="ECO:0000313" key="1">
    <source>
        <dbReference type="EMBL" id="KAK8870158.1"/>
    </source>
</evidence>
<comment type="caution">
    <text evidence="1">The sequence shown here is derived from an EMBL/GenBank/DDBJ whole genome shotgun (WGS) entry which is preliminary data.</text>
</comment>
<evidence type="ECO:0000313" key="2">
    <source>
        <dbReference type="Proteomes" id="UP001470230"/>
    </source>
</evidence>
<reference evidence="1 2" key="1">
    <citation type="submission" date="2024-04" db="EMBL/GenBank/DDBJ databases">
        <title>Tritrichomonas musculus Genome.</title>
        <authorList>
            <person name="Alves-Ferreira E."/>
            <person name="Grigg M."/>
            <person name="Lorenzi H."/>
            <person name="Galac M."/>
        </authorList>
    </citation>
    <scope>NUCLEOTIDE SEQUENCE [LARGE SCALE GENOMIC DNA]</scope>
    <source>
        <strain evidence="1 2">EAF2021</strain>
    </source>
</reference>
<gene>
    <name evidence="1" type="ORF">M9Y10_008035</name>
</gene>
<name>A0ABR2IY47_9EUKA</name>